<reference evidence="2 3" key="1">
    <citation type="journal article" date="2022" name="Nat. Plants">
        <title>Genomes of leafy and leafless Platanthera orchids illuminate the evolution of mycoheterotrophy.</title>
        <authorList>
            <person name="Li M.H."/>
            <person name="Liu K.W."/>
            <person name="Li Z."/>
            <person name="Lu H.C."/>
            <person name="Ye Q.L."/>
            <person name="Zhang D."/>
            <person name="Wang J.Y."/>
            <person name="Li Y.F."/>
            <person name="Zhong Z.M."/>
            <person name="Liu X."/>
            <person name="Yu X."/>
            <person name="Liu D.K."/>
            <person name="Tu X.D."/>
            <person name="Liu B."/>
            <person name="Hao Y."/>
            <person name="Liao X.Y."/>
            <person name="Jiang Y.T."/>
            <person name="Sun W.H."/>
            <person name="Chen J."/>
            <person name="Chen Y.Q."/>
            <person name="Ai Y."/>
            <person name="Zhai J.W."/>
            <person name="Wu S.S."/>
            <person name="Zhou Z."/>
            <person name="Hsiao Y.Y."/>
            <person name="Wu W.L."/>
            <person name="Chen Y.Y."/>
            <person name="Lin Y.F."/>
            <person name="Hsu J.L."/>
            <person name="Li C.Y."/>
            <person name="Wang Z.W."/>
            <person name="Zhao X."/>
            <person name="Zhong W.Y."/>
            <person name="Ma X.K."/>
            <person name="Ma L."/>
            <person name="Huang J."/>
            <person name="Chen G.Z."/>
            <person name="Huang M.Z."/>
            <person name="Huang L."/>
            <person name="Peng D.H."/>
            <person name="Luo Y.B."/>
            <person name="Zou S.Q."/>
            <person name="Chen S.P."/>
            <person name="Lan S."/>
            <person name="Tsai W.C."/>
            <person name="Van de Peer Y."/>
            <person name="Liu Z.J."/>
        </authorList>
    </citation>
    <scope>NUCLEOTIDE SEQUENCE [LARGE SCALE GENOMIC DNA]</scope>
    <source>
        <strain evidence="2">Lor287</strain>
    </source>
</reference>
<keyword evidence="3" id="KW-1185">Reference proteome</keyword>
<sequence length="78" mass="8829">MEAQEAKEEAVGMRGVGVQKEEEEEDPQTFDLHPTVAIPKDGELEQQITNKREEKTADSPSDFLVYFRSVDRADCSLE</sequence>
<feature type="compositionally biased region" description="Basic and acidic residues" evidence="1">
    <location>
        <begin position="1"/>
        <end position="11"/>
    </location>
</feature>
<name>A0AAP0AWV6_9ASPA</name>
<evidence type="ECO:0000256" key="1">
    <source>
        <dbReference type="SAM" id="MobiDB-lite"/>
    </source>
</evidence>
<dbReference type="Proteomes" id="UP001418222">
    <property type="component" value="Unassembled WGS sequence"/>
</dbReference>
<dbReference type="AlphaFoldDB" id="A0AAP0AWV6"/>
<evidence type="ECO:0000313" key="3">
    <source>
        <dbReference type="Proteomes" id="UP001418222"/>
    </source>
</evidence>
<dbReference type="EMBL" id="JBBWWQ010000019">
    <property type="protein sequence ID" value="KAK8918289.1"/>
    <property type="molecule type" value="Genomic_DNA"/>
</dbReference>
<evidence type="ECO:0000313" key="2">
    <source>
        <dbReference type="EMBL" id="KAK8918289.1"/>
    </source>
</evidence>
<feature type="region of interest" description="Disordered" evidence="1">
    <location>
        <begin position="1"/>
        <end position="35"/>
    </location>
</feature>
<comment type="caution">
    <text evidence="2">The sequence shown here is derived from an EMBL/GenBank/DDBJ whole genome shotgun (WGS) entry which is preliminary data.</text>
</comment>
<organism evidence="2 3">
    <name type="scientific">Platanthera zijinensis</name>
    <dbReference type="NCBI Taxonomy" id="2320716"/>
    <lineage>
        <taxon>Eukaryota</taxon>
        <taxon>Viridiplantae</taxon>
        <taxon>Streptophyta</taxon>
        <taxon>Embryophyta</taxon>
        <taxon>Tracheophyta</taxon>
        <taxon>Spermatophyta</taxon>
        <taxon>Magnoliopsida</taxon>
        <taxon>Liliopsida</taxon>
        <taxon>Asparagales</taxon>
        <taxon>Orchidaceae</taxon>
        <taxon>Orchidoideae</taxon>
        <taxon>Orchideae</taxon>
        <taxon>Orchidinae</taxon>
        <taxon>Platanthera</taxon>
    </lineage>
</organism>
<accession>A0AAP0AWV6</accession>
<gene>
    <name evidence="2" type="ORF">KSP39_PZI021014</name>
</gene>
<proteinExistence type="predicted"/>
<protein>
    <submittedName>
        <fullName evidence="2">Uncharacterized protein</fullName>
    </submittedName>
</protein>